<dbReference type="GO" id="GO:0032259">
    <property type="term" value="P:methylation"/>
    <property type="evidence" value="ECO:0007669"/>
    <property type="project" value="UniProtKB-KW"/>
</dbReference>
<organism evidence="1 2">
    <name type="scientific">Jiella mangrovi</name>
    <dbReference type="NCBI Taxonomy" id="2821407"/>
    <lineage>
        <taxon>Bacteria</taxon>
        <taxon>Pseudomonadati</taxon>
        <taxon>Pseudomonadota</taxon>
        <taxon>Alphaproteobacteria</taxon>
        <taxon>Hyphomicrobiales</taxon>
        <taxon>Aurantimonadaceae</taxon>
        <taxon>Jiella</taxon>
    </lineage>
</organism>
<accession>A0ABS4BBN8</accession>
<sequence length="269" mass="28205">MSGFAETWLALREPADQRARDPGLMRRALEWVRDAQGTATLVDLGCGAGATLAAFDEASPANAQVCHWRLIDDDPALLGAAMERASGLGAKAEPCRVDLSDVADIPLDGARLVTASALFDLASRDFVAALVDRLAKEGTALYAVLNYDGSTTFSPAHSLDGIVVAGFNRHQLRPKGLGSGASLGPAAARALAEALQARGYDVMLADSPWQLEGRDRELAIAHIEGVAAAVAELGVLDAAELDDWRKMRIANCADGRATVGHLDLLAIPG</sequence>
<dbReference type="SUPFAM" id="SSF53335">
    <property type="entry name" value="S-adenosyl-L-methionine-dependent methyltransferases"/>
    <property type="match status" value="1"/>
</dbReference>
<evidence type="ECO:0000313" key="2">
    <source>
        <dbReference type="Proteomes" id="UP000678276"/>
    </source>
</evidence>
<protein>
    <submittedName>
        <fullName evidence="1">Methyltransferase type 11</fullName>
    </submittedName>
</protein>
<dbReference type="InterPro" id="IPR029063">
    <property type="entry name" value="SAM-dependent_MTases_sf"/>
</dbReference>
<dbReference type="GO" id="GO:0008168">
    <property type="term" value="F:methyltransferase activity"/>
    <property type="evidence" value="ECO:0007669"/>
    <property type="project" value="UniProtKB-KW"/>
</dbReference>
<comment type="caution">
    <text evidence="1">The sequence shown here is derived from an EMBL/GenBank/DDBJ whole genome shotgun (WGS) entry which is preliminary data.</text>
</comment>
<gene>
    <name evidence="1" type="ORF">J6595_01015</name>
</gene>
<dbReference type="RefSeq" id="WP_209592573.1">
    <property type="nucleotide sequence ID" value="NZ_JAGJCF010000001.1"/>
</dbReference>
<dbReference type="Proteomes" id="UP000678276">
    <property type="component" value="Unassembled WGS sequence"/>
</dbReference>
<keyword evidence="1" id="KW-0489">Methyltransferase</keyword>
<keyword evidence="1" id="KW-0808">Transferase</keyword>
<dbReference type="EMBL" id="JAGJCF010000001">
    <property type="protein sequence ID" value="MBP0614169.1"/>
    <property type="molecule type" value="Genomic_DNA"/>
</dbReference>
<name>A0ABS4BBN8_9HYPH</name>
<keyword evidence="2" id="KW-1185">Reference proteome</keyword>
<evidence type="ECO:0000313" key="1">
    <source>
        <dbReference type="EMBL" id="MBP0614169.1"/>
    </source>
</evidence>
<dbReference type="Gene3D" id="3.40.50.150">
    <property type="entry name" value="Vaccinia Virus protein VP39"/>
    <property type="match status" value="1"/>
</dbReference>
<reference evidence="1 2" key="1">
    <citation type="submission" date="2021-04" db="EMBL/GenBank/DDBJ databases">
        <title>Whole genome sequence of Jiella sp. KSK16Y-1.</title>
        <authorList>
            <person name="Tuo L."/>
        </authorList>
    </citation>
    <scope>NUCLEOTIDE SEQUENCE [LARGE SCALE GENOMIC DNA]</scope>
    <source>
        <strain evidence="1 2">KSK16Y-1</strain>
    </source>
</reference>
<proteinExistence type="predicted"/>